<dbReference type="InterPro" id="IPR050493">
    <property type="entry name" value="FAD-dep_Monooxygenase_BioMet"/>
</dbReference>
<feature type="domain" description="FAD-binding" evidence="3">
    <location>
        <begin position="2"/>
        <end position="341"/>
    </location>
</feature>
<dbReference type="PANTHER" id="PTHR13789">
    <property type="entry name" value="MONOOXYGENASE"/>
    <property type="match status" value="1"/>
</dbReference>
<evidence type="ECO:0000313" key="4">
    <source>
        <dbReference type="EMBL" id="CAA9250648.1"/>
    </source>
</evidence>
<dbReference type="GO" id="GO:0071949">
    <property type="term" value="F:FAD binding"/>
    <property type="evidence" value="ECO:0007669"/>
    <property type="project" value="InterPro"/>
</dbReference>
<organism evidence="4">
    <name type="scientific">uncultured Arthrobacter sp</name>
    <dbReference type="NCBI Taxonomy" id="114050"/>
    <lineage>
        <taxon>Bacteria</taxon>
        <taxon>Bacillati</taxon>
        <taxon>Actinomycetota</taxon>
        <taxon>Actinomycetes</taxon>
        <taxon>Micrococcales</taxon>
        <taxon>Micrococcaceae</taxon>
        <taxon>Arthrobacter</taxon>
        <taxon>environmental samples</taxon>
    </lineage>
</organism>
<keyword evidence="1" id="KW-0560">Oxidoreductase</keyword>
<name>A0A6J4IHS6_9MICC</name>
<dbReference type="InterPro" id="IPR002938">
    <property type="entry name" value="FAD-bd"/>
</dbReference>
<dbReference type="EMBL" id="CADCTE010000121">
    <property type="protein sequence ID" value="CAA9250648.1"/>
    <property type="molecule type" value="Genomic_DNA"/>
</dbReference>
<gene>
    <name evidence="4" type="ORF">AVDCRST_MAG83-2600</name>
</gene>
<evidence type="ECO:0000256" key="2">
    <source>
        <dbReference type="ARBA" id="ARBA00023033"/>
    </source>
</evidence>
<keyword evidence="2" id="KW-0503">Monooxygenase</keyword>
<accession>A0A6J4IHS6</accession>
<dbReference type="Pfam" id="PF01494">
    <property type="entry name" value="FAD_binding_3"/>
    <property type="match status" value="1"/>
</dbReference>
<dbReference type="AlphaFoldDB" id="A0A6J4IHS6"/>
<sequence>MVVGGGIAGLAAACSLLRQGWTVTVLEQARRFAEVGAGLALTSNGLSALASLGLDTPARGAGHPVQMEGTQDHRGRWLVRIPSGSFRRPPPTAYGIHRKELHRLLLASAQGASLLPGARMVGIDPGRPDGPRAVVFCTSDKGDLALDADLVVGADGLRSACRQQLAPATAPRYSGKSAWRGVVREFPAAANGFTVRWGPGAEFGALRIGAGSVYWYGYTFSEEGQRWADEKDAAMEHFAGWAEPVPSLIEATAPSAILRHDVYALAPALATYVYGRAVLIGDAAHAMVPTLGQGANSSLEDGACVGLLIARAVDQGGSLAAALGSYDAQRRPRTQRIARRSAAAGRLGADLRAPAGVAARNALLRFLPGGIAARAGSSVLAWRAPA</sequence>
<reference evidence="4" key="1">
    <citation type="submission" date="2020-02" db="EMBL/GenBank/DDBJ databases">
        <authorList>
            <person name="Meier V. D."/>
        </authorList>
    </citation>
    <scope>NUCLEOTIDE SEQUENCE</scope>
    <source>
        <strain evidence="4">AVDCRST_MAG83</strain>
    </source>
</reference>
<dbReference type="PANTHER" id="PTHR13789:SF309">
    <property type="entry name" value="PUTATIVE (AFU_ORTHOLOGUE AFUA_6G14510)-RELATED"/>
    <property type="match status" value="1"/>
</dbReference>
<dbReference type="GO" id="GO:0004497">
    <property type="term" value="F:monooxygenase activity"/>
    <property type="evidence" value="ECO:0007669"/>
    <property type="project" value="UniProtKB-KW"/>
</dbReference>
<dbReference type="InterPro" id="IPR036188">
    <property type="entry name" value="FAD/NAD-bd_sf"/>
</dbReference>
<protein>
    <recommendedName>
        <fullName evidence="3">FAD-binding domain-containing protein</fullName>
    </recommendedName>
</protein>
<dbReference type="SUPFAM" id="SSF51905">
    <property type="entry name" value="FAD/NAD(P)-binding domain"/>
    <property type="match status" value="1"/>
</dbReference>
<dbReference type="PRINTS" id="PR00420">
    <property type="entry name" value="RNGMNOXGNASE"/>
</dbReference>
<evidence type="ECO:0000256" key="1">
    <source>
        <dbReference type="ARBA" id="ARBA00023002"/>
    </source>
</evidence>
<proteinExistence type="predicted"/>
<evidence type="ECO:0000259" key="3">
    <source>
        <dbReference type="Pfam" id="PF01494"/>
    </source>
</evidence>
<dbReference type="Gene3D" id="3.50.50.60">
    <property type="entry name" value="FAD/NAD(P)-binding domain"/>
    <property type="match status" value="1"/>
</dbReference>